<reference evidence="2" key="1">
    <citation type="submission" date="2019-03" db="EMBL/GenBank/DDBJ databases">
        <title>Improved annotation for the trematode Fasciola hepatica.</title>
        <authorList>
            <person name="Choi Y.-J."/>
            <person name="Martin J."/>
            <person name="Mitreva M."/>
        </authorList>
    </citation>
    <scope>NUCLEOTIDE SEQUENCE [LARGE SCALE GENOMIC DNA]</scope>
</reference>
<evidence type="ECO:0000256" key="1">
    <source>
        <dbReference type="SAM" id="MobiDB-lite"/>
    </source>
</evidence>
<feature type="compositionally biased region" description="Basic and acidic residues" evidence="1">
    <location>
        <begin position="262"/>
        <end position="280"/>
    </location>
</feature>
<protein>
    <submittedName>
        <fullName evidence="2">Uncharacterized protein</fullName>
    </submittedName>
</protein>
<keyword evidence="3" id="KW-1185">Reference proteome</keyword>
<gene>
    <name evidence="2" type="ORF">D915_003551</name>
</gene>
<comment type="caution">
    <text evidence="2">The sequence shown here is derived from an EMBL/GenBank/DDBJ whole genome shotgun (WGS) entry which is preliminary data.</text>
</comment>
<dbReference type="AlphaFoldDB" id="A0A4E0RF22"/>
<feature type="compositionally biased region" description="Low complexity" evidence="1">
    <location>
        <begin position="251"/>
        <end position="261"/>
    </location>
</feature>
<feature type="compositionally biased region" description="Polar residues" evidence="1">
    <location>
        <begin position="158"/>
        <end position="167"/>
    </location>
</feature>
<dbReference type="Proteomes" id="UP000230066">
    <property type="component" value="Unassembled WGS sequence"/>
</dbReference>
<evidence type="ECO:0000313" key="3">
    <source>
        <dbReference type="Proteomes" id="UP000230066"/>
    </source>
</evidence>
<proteinExistence type="predicted"/>
<accession>A0A4E0RF22</accession>
<organism evidence="2 3">
    <name type="scientific">Fasciola hepatica</name>
    <name type="common">Liver fluke</name>
    <dbReference type="NCBI Taxonomy" id="6192"/>
    <lineage>
        <taxon>Eukaryota</taxon>
        <taxon>Metazoa</taxon>
        <taxon>Spiralia</taxon>
        <taxon>Lophotrochozoa</taxon>
        <taxon>Platyhelminthes</taxon>
        <taxon>Trematoda</taxon>
        <taxon>Digenea</taxon>
        <taxon>Plagiorchiida</taxon>
        <taxon>Echinostomata</taxon>
        <taxon>Echinostomatoidea</taxon>
        <taxon>Fasciolidae</taxon>
        <taxon>Fasciola</taxon>
    </lineage>
</organism>
<feature type="compositionally biased region" description="Low complexity" evidence="1">
    <location>
        <begin position="219"/>
        <end position="239"/>
    </location>
</feature>
<feature type="region of interest" description="Disordered" evidence="1">
    <location>
        <begin position="113"/>
        <end position="280"/>
    </location>
</feature>
<evidence type="ECO:0000313" key="2">
    <source>
        <dbReference type="EMBL" id="THD25335.1"/>
    </source>
</evidence>
<sequence length="404" mass="44753">MSVDELTVPTGHKTQLQMQLDMLHSYVKSELTPKLPLTELVTRPLSPIPRKPFMLLEKDCFSYSSVESTAFGRAVTNSTLSDPILMAGNPTRSTSSLFRPPHLATRPLLTGSLKRKYNNGRNSGRNRAREIESLDPTGSDLGEDNISKPKQMKPSMVRRTTSSTCQPSRLWWPINEHGHTTEHNFPTQVTGGYKKPPASELSSSPAKSPASDGHPTDENSSTPRHSSSTNSSLTSPQQSHSNNDSPKSVTGLGLPLLGSSSAERKRSNLDENGRFVDTFPPRKDSLSYLPHLRNSAMKPAVQSVRSGNLGEENAPLDMHQCEQWLTACFRKLQEPKNLATSPSYRGWSTIPHPMTLLRAQMTLLQCQKNLTDFIQRSYRGKSGSHIILISVLVSMSHTFTILRI</sequence>
<dbReference type="EMBL" id="JXXN02001184">
    <property type="protein sequence ID" value="THD25335.1"/>
    <property type="molecule type" value="Genomic_DNA"/>
</dbReference>
<name>A0A4E0RF22_FASHE</name>